<name>A0AAW1VI23_9CUCU</name>
<dbReference type="FunFam" id="3.40.50.1820:FF:000019">
    <property type="entry name" value="1-acylglycerol-3-phosphate O-acyltransferase ABHD5"/>
    <property type="match status" value="1"/>
</dbReference>
<evidence type="ECO:0000256" key="12">
    <source>
        <dbReference type="ARBA" id="ARBA00023098"/>
    </source>
</evidence>
<dbReference type="GO" id="GO:0052689">
    <property type="term" value="F:carboxylic ester hydrolase activity"/>
    <property type="evidence" value="ECO:0007669"/>
    <property type="project" value="TreeGrafter"/>
</dbReference>
<keyword evidence="7" id="KW-0444">Lipid biosynthesis</keyword>
<comment type="catalytic activity">
    <reaction evidence="20">
        <text>1-octadecanoyl-sn-glycero-3-phosphate + (9Z)-octadecenoyl-CoA = 1-octadecanoyl-2-(9Z-octadecenoyl)-sn-glycero-3-phosphate + CoA</text>
        <dbReference type="Rhea" id="RHEA:37163"/>
        <dbReference type="ChEBI" id="CHEBI:57287"/>
        <dbReference type="ChEBI" id="CHEBI:57387"/>
        <dbReference type="ChEBI" id="CHEBI:74560"/>
        <dbReference type="ChEBI" id="CHEBI:74565"/>
    </reaction>
    <physiologicalReaction direction="left-to-right" evidence="20">
        <dbReference type="Rhea" id="RHEA:37164"/>
    </physiologicalReaction>
</comment>
<keyword evidence="28" id="KW-1185">Reference proteome</keyword>
<comment type="catalytic activity">
    <reaction evidence="22">
        <text>1-(5Z,8Z,11Z,14Z-eicosatetraenoyl)-sn-glycero-3-phosphate + (9Z)-octadecenoyl-CoA = 1-(5Z,8Z,11Z,14Z)-eicosatetraenoyl-2-(9Z)-octadecenoyl-sn-glycero-3-phosphate + CoA</text>
        <dbReference type="Rhea" id="RHEA:37455"/>
        <dbReference type="ChEBI" id="CHEBI:57287"/>
        <dbReference type="ChEBI" id="CHEBI:57387"/>
        <dbReference type="ChEBI" id="CHEBI:74938"/>
        <dbReference type="ChEBI" id="CHEBI:74941"/>
    </reaction>
    <physiologicalReaction direction="left-to-right" evidence="22">
        <dbReference type="Rhea" id="RHEA:37456"/>
    </physiologicalReaction>
</comment>
<evidence type="ECO:0000256" key="15">
    <source>
        <dbReference type="ARBA" id="ARBA00038097"/>
    </source>
</evidence>
<gene>
    <name evidence="27" type="ORF">WA026_018329</name>
</gene>
<evidence type="ECO:0000256" key="24">
    <source>
        <dbReference type="ARBA" id="ARBA00049561"/>
    </source>
</evidence>
<dbReference type="EMBL" id="JARQZJ010000132">
    <property type="protein sequence ID" value="KAK9892130.1"/>
    <property type="molecule type" value="Genomic_DNA"/>
</dbReference>
<keyword evidence="25" id="KW-1133">Transmembrane helix</keyword>
<protein>
    <recommendedName>
        <fullName evidence="16">1-acylglycerol-3-phosphate O-acyltransferase ABHD5</fullName>
        <ecNumber evidence="5">2.3.1.51</ecNumber>
    </recommendedName>
    <alternativeName>
        <fullName evidence="17">Abhydrolase domain-containing protein 5</fullName>
    </alternativeName>
</protein>
<keyword evidence="12" id="KW-0443">Lipid metabolism</keyword>
<keyword evidence="9" id="KW-0808">Transferase</keyword>
<keyword evidence="11" id="KW-0276">Fatty acid metabolism</keyword>
<feature type="domain" description="AB hydrolase-1" evidence="26">
    <location>
        <begin position="95"/>
        <end position="349"/>
    </location>
</feature>
<dbReference type="PANTHER" id="PTHR42886">
    <property type="entry name" value="RE40534P-RELATED"/>
    <property type="match status" value="1"/>
</dbReference>
<comment type="function">
    <text evidence="18">Coenzyme A-dependent lysophosphatidic acid acyltransferase that catalyzes the transfer of an acyl group on a lysophosphatidic acid. Functions preferentially with 1-oleoyl-lysophosphatidic acid followed by 1-palmitoyl-lysophosphatidic acid, 1-stearoyl-lysophosphatidic acid and 1-arachidonoyl-lysophosphatidic acid as lipid acceptor. Functions preferentially with arachidonoyl-CoA followed by oleoyl-CoA as acyl group donors. Functions in phosphatidic acid biosynthesis. May regulate the cellular storage of triacylglycerol through activation of the phospholipase PNPLA2. Involved in keratinocyte differentiation. Regulates lipid droplet fusion.</text>
</comment>
<comment type="catalytic activity">
    <reaction evidence="24">
        <text>1-(9Z-octadecenoyl)-sn-glycero-3-phosphate + (9Z)-octadecenoyl-CoA = 1,2-di-(9Z-octadecenoyl)-sn-glycero-3-phosphate + CoA</text>
        <dbReference type="Rhea" id="RHEA:37131"/>
        <dbReference type="ChEBI" id="CHEBI:57287"/>
        <dbReference type="ChEBI" id="CHEBI:57387"/>
        <dbReference type="ChEBI" id="CHEBI:74544"/>
        <dbReference type="ChEBI" id="CHEBI:74546"/>
    </reaction>
    <physiologicalReaction direction="left-to-right" evidence="24">
        <dbReference type="Rhea" id="RHEA:37132"/>
    </physiologicalReaction>
</comment>
<dbReference type="GO" id="GO:0006654">
    <property type="term" value="P:phosphatidic acid biosynthetic process"/>
    <property type="evidence" value="ECO:0007669"/>
    <property type="project" value="TreeGrafter"/>
</dbReference>
<feature type="transmembrane region" description="Helical" evidence="25">
    <location>
        <begin position="165"/>
        <end position="183"/>
    </location>
</feature>
<evidence type="ECO:0000256" key="2">
    <source>
        <dbReference type="ARBA" id="ARBA00000816"/>
    </source>
</evidence>
<evidence type="ECO:0000256" key="13">
    <source>
        <dbReference type="ARBA" id="ARBA00023315"/>
    </source>
</evidence>
<comment type="catalytic activity">
    <reaction evidence="2">
        <text>1-(9Z-octadecenoyl)-sn-glycero-3-phosphate + hexadecanoyl-CoA = 1-(9Z)-octadecenoyl-2-hexadecanoyl-sn-glycero-3-phosphate + CoA</text>
        <dbReference type="Rhea" id="RHEA:37143"/>
        <dbReference type="ChEBI" id="CHEBI:57287"/>
        <dbReference type="ChEBI" id="CHEBI:57379"/>
        <dbReference type="ChEBI" id="CHEBI:74544"/>
        <dbReference type="ChEBI" id="CHEBI:74551"/>
    </reaction>
    <physiologicalReaction direction="left-to-right" evidence="2">
        <dbReference type="Rhea" id="RHEA:37144"/>
    </physiologicalReaction>
</comment>
<comment type="catalytic activity">
    <reaction evidence="14">
        <text>1-(9Z-octadecenoyl)-sn-glycero-3-phosphate + octadecanoyl-CoA = 1-(9Z-octadecenoyl)-2-octadecanoyl-sn-glycero-3-phosphate + CoA</text>
        <dbReference type="Rhea" id="RHEA:37147"/>
        <dbReference type="ChEBI" id="CHEBI:57287"/>
        <dbReference type="ChEBI" id="CHEBI:57394"/>
        <dbReference type="ChEBI" id="CHEBI:74544"/>
        <dbReference type="ChEBI" id="CHEBI:74552"/>
    </reaction>
    <physiologicalReaction direction="left-to-right" evidence="14">
        <dbReference type="Rhea" id="RHEA:37148"/>
    </physiologicalReaction>
</comment>
<proteinExistence type="inferred from homology"/>
<dbReference type="GO" id="GO:0005811">
    <property type="term" value="C:lipid droplet"/>
    <property type="evidence" value="ECO:0007669"/>
    <property type="project" value="UniProtKB-SubCell"/>
</dbReference>
<evidence type="ECO:0000256" key="20">
    <source>
        <dbReference type="ARBA" id="ARBA00047543"/>
    </source>
</evidence>
<comment type="subcellular location">
    <subcellularLocation>
        <location evidence="3">Cytoplasm</location>
    </subcellularLocation>
    <subcellularLocation>
        <location evidence="4">Lipid droplet</location>
    </subcellularLocation>
</comment>
<organism evidence="27 28">
    <name type="scientific">Henosepilachna vigintioctopunctata</name>
    <dbReference type="NCBI Taxonomy" id="420089"/>
    <lineage>
        <taxon>Eukaryota</taxon>
        <taxon>Metazoa</taxon>
        <taxon>Ecdysozoa</taxon>
        <taxon>Arthropoda</taxon>
        <taxon>Hexapoda</taxon>
        <taxon>Insecta</taxon>
        <taxon>Pterygota</taxon>
        <taxon>Neoptera</taxon>
        <taxon>Endopterygota</taxon>
        <taxon>Coleoptera</taxon>
        <taxon>Polyphaga</taxon>
        <taxon>Cucujiformia</taxon>
        <taxon>Coccinelloidea</taxon>
        <taxon>Coccinellidae</taxon>
        <taxon>Epilachninae</taxon>
        <taxon>Epilachnini</taxon>
        <taxon>Henosepilachna</taxon>
    </lineage>
</organism>
<comment type="similarity">
    <text evidence="15">Belongs to the peptidase S33 family. ABHD4/ABHD5 subfamily.</text>
</comment>
<evidence type="ECO:0000256" key="4">
    <source>
        <dbReference type="ARBA" id="ARBA00004502"/>
    </source>
</evidence>
<dbReference type="AlphaFoldDB" id="A0AAW1VI23"/>
<comment type="catalytic activity">
    <reaction evidence="1">
        <text>a 1-acyl-sn-glycero-3-phosphate + an acyl-CoA = a 1,2-diacyl-sn-glycero-3-phosphate + CoA</text>
        <dbReference type="Rhea" id="RHEA:19709"/>
        <dbReference type="ChEBI" id="CHEBI:57287"/>
        <dbReference type="ChEBI" id="CHEBI:57970"/>
        <dbReference type="ChEBI" id="CHEBI:58342"/>
        <dbReference type="ChEBI" id="CHEBI:58608"/>
        <dbReference type="EC" id="2.3.1.51"/>
    </reaction>
    <physiologicalReaction direction="left-to-right" evidence="1">
        <dbReference type="Rhea" id="RHEA:19710"/>
    </physiologicalReaction>
</comment>
<dbReference type="GO" id="GO:0055088">
    <property type="term" value="P:lipid homeostasis"/>
    <property type="evidence" value="ECO:0007669"/>
    <property type="project" value="TreeGrafter"/>
</dbReference>
<keyword evidence="13" id="KW-0012">Acyltransferase</keyword>
<comment type="catalytic activity">
    <reaction evidence="21">
        <text>eicosanoyl-CoA + 1-(9Z-octadecenoyl)-sn-glycero-3-phosphate = 1-(9Z)-octadecenoyl-2-eicosanoyl-sn-glycero-3-phosphate + CoA</text>
        <dbReference type="Rhea" id="RHEA:37451"/>
        <dbReference type="ChEBI" id="CHEBI:57287"/>
        <dbReference type="ChEBI" id="CHEBI:57380"/>
        <dbReference type="ChEBI" id="CHEBI:74544"/>
        <dbReference type="ChEBI" id="CHEBI:74937"/>
    </reaction>
    <physiologicalReaction direction="left-to-right" evidence="21">
        <dbReference type="Rhea" id="RHEA:37452"/>
    </physiologicalReaction>
</comment>
<comment type="caution">
    <text evidence="27">The sequence shown here is derived from an EMBL/GenBank/DDBJ whole genome shotgun (WGS) entry which is preliminary data.</text>
</comment>
<evidence type="ECO:0000256" key="16">
    <source>
        <dbReference type="ARBA" id="ARBA00040731"/>
    </source>
</evidence>
<keyword evidence="8" id="KW-0551">Lipid droplet</keyword>
<dbReference type="GO" id="GO:0003841">
    <property type="term" value="F:1-acylglycerol-3-phosphate O-acyltransferase activity"/>
    <property type="evidence" value="ECO:0007669"/>
    <property type="project" value="UniProtKB-EC"/>
</dbReference>
<evidence type="ECO:0000256" key="11">
    <source>
        <dbReference type="ARBA" id="ARBA00022832"/>
    </source>
</evidence>
<dbReference type="GO" id="GO:0005739">
    <property type="term" value="C:mitochondrion"/>
    <property type="evidence" value="ECO:0007669"/>
    <property type="project" value="TreeGrafter"/>
</dbReference>
<evidence type="ECO:0000256" key="18">
    <source>
        <dbReference type="ARBA" id="ARBA00045357"/>
    </source>
</evidence>
<dbReference type="PANTHER" id="PTHR42886:SF29">
    <property type="entry name" value="PUMMELIG, ISOFORM A"/>
    <property type="match status" value="1"/>
</dbReference>
<evidence type="ECO:0000259" key="26">
    <source>
        <dbReference type="Pfam" id="PF00561"/>
    </source>
</evidence>
<evidence type="ECO:0000256" key="7">
    <source>
        <dbReference type="ARBA" id="ARBA00022516"/>
    </source>
</evidence>
<dbReference type="Pfam" id="PF00561">
    <property type="entry name" value="Abhydrolase_1"/>
    <property type="match status" value="1"/>
</dbReference>
<evidence type="ECO:0000256" key="9">
    <source>
        <dbReference type="ARBA" id="ARBA00022679"/>
    </source>
</evidence>
<dbReference type="SUPFAM" id="SSF53474">
    <property type="entry name" value="alpha/beta-Hydrolases"/>
    <property type="match status" value="1"/>
</dbReference>
<dbReference type="Proteomes" id="UP001431783">
    <property type="component" value="Unassembled WGS sequence"/>
</dbReference>
<accession>A0AAW1VI23</accession>
<comment type="catalytic activity">
    <reaction evidence="19">
        <text>1-hexadecanoyl-sn-glycero-3-phosphate + (9Z)-octadecenoyl-CoA = 1-hexadecanoyl-2-(9Z-octadecenoyl)-sn-glycero-3-phosphate + CoA</text>
        <dbReference type="Rhea" id="RHEA:33187"/>
        <dbReference type="ChEBI" id="CHEBI:57287"/>
        <dbReference type="ChEBI" id="CHEBI:57387"/>
        <dbReference type="ChEBI" id="CHEBI:57518"/>
        <dbReference type="ChEBI" id="CHEBI:64839"/>
    </reaction>
    <physiologicalReaction direction="left-to-right" evidence="19">
        <dbReference type="Rhea" id="RHEA:33188"/>
    </physiologicalReaction>
</comment>
<sequence length="401" mass="45598">MAKKISTLTFEIVSGIVVTTTLFYYKCAWTLFSLLRPNWISWNNYSEPMLRNIEKKIFKILKVPYRGWYVDIGPVVGPADKIWTISLNTESKKTPLVLLHGLGAGVALWCLNLDAFAATRPVYAFDLLGFGRSSRPTYSSDSLEVEQQMVNSVEEWRKEMKLEKFIFLGHSLGGFLATSYAIMYPHRVQHLILADPWGFPESPPDYHDLPLWVRALSYVLTPFNPLTAIRVAGPAGPWFINTIRPDISKKYAGVLDDDLIPNYIYQCNSQTPSGESGFHTMMSGFGWAKNPMVKRIHKLREDVPITLLYGSRSWVDHSATDVIKAMRYKSYFKWKVIPSAGHHVYADKPELFNQIVLKSCAFADGEESELEDETYGDKIPQTDLTQKYSFTSFQSGDDDAK</sequence>
<comment type="catalytic activity">
    <reaction evidence="23">
        <text>1-(9Z-octadecenoyl)-sn-glycero-3-phosphate + (5Z,8Z,11Z,14Z)-eicosatetraenoyl-CoA = 1-(9Z)-octadecenoyl-2-(5Z,8Z,11Z,14Z)-eicosatetraenoyl-sn-glycero-3-phosphate + CoA</text>
        <dbReference type="Rhea" id="RHEA:37443"/>
        <dbReference type="ChEBI" id="CHEBI:57287"/>
        <dbReference type="ChEBI" id="CHEBI:57368"/>
        <dbReference type="ChEBI" id="CHEBI:74544"/>
        <dbReference type="ChEBI" id="CHEBI:74928"/>
    </reaction>
    <physiologicalReaction direction="left-to-right" evidence="23">
        <dbReference type="Rhea" id="RHEA:37444"/>
    </physiologicalReaction>
</comment>
<evidence type="ECO:0000256" key="10">
    <source>
        <dbReference type="ARBA" id="ARBA00022782"/>
    </source>
</evidence>
<evidence type="ECO:0000256" key="14">
    <source>
        <dbReference type="ARBA" id="ARBA00036296"/>
    </source>
</evidence>
<keyword evidence="25" id="KW-0812">Transmembrane</keyword>
<evidence type="ECO:0000256" key="23">
    <source>
        <dbReference type="ARBA" id="ARBA00048770"/>
    </source>
</evidence>
<dbReference type="GO" id="GO:0006631">
    <property type="term" value="P:fatty acid metabolic process"/>
    <property type="evidence" value="ECO:0007669"/>
    <property type="project" value="UniProtKB-KW"/>
</dbReference>
<evidence type="ECO:0000256" key="22">
    <source>
        <dbReference type="ARBA" id="ARBA00048632"/>
    </source>
</evidence>
<evidence type="ECO:0000256" key="3">
    <source>
        <dbReference type="ARBA" id="ARBA00004496"/>
    </source>
</evidence>
<dbReference type="InterPro" id="IPR000073">
    <property type="entry name" value="AB_hydrolase_1"/>
</dbReference>
<evidence type="ECO:0000256" key="1">
    <source>
        <dbReference type="ARBA" id="ARBA00000300"/>
    </source>
</evidence>
<evidence type="ECO:0000256" key="8">
    <source>
        <dbReference type="ARBA" id="ARBA00022677"/>
    </source>
</evidence>
<dbReference type="EC" id="2.3.1.51" evidence="5"/>
<evidence type="ECO:0000256" key="25">
    <source>
        <dbReference type="SAM" id="Phobius"/>
    </source>
</evidence>
<dbReference type="InterPro" id="IPR029058">
    <property type="entry name" value="AB_hydrolase_fold"/>
</dbReference>
<evidence type="ECO:0000256" key="21">
    <source>
        <dbReference type="ARBA" id="ARBA00047849"/>
    </source>
</evidence>
<dbReference type="Gene3D" id="3.40.50.1820">
    <property type="entry name" value="alpha/beta hydrolase"/>
    <property type="match status" value="1"/>
</dbReference>
<keyword evidence="10" id="KW-0221">Differentiation</keyword>
<dbReference type="PRINTS" id="PR00111">
    <property type="entry name" value="ABHYDROLASE"/>
</dbReference>
<dbReference type="GO" id="GO:0030154">
    <property type="term" value="P:cell differentiation"/>
    <property type="evidence" value="ECO:0007669"/>
    <property type="project" value="UniProtKB-KW"/>
</dbReference>
<evidence type="ECO:0000256" key="19">
    <source>
        <dbReference type="ARBA" id="ARBA00047525"/>
    </source>
</evidence>
<evidence type="ECO:0000313" key="27">
    <source>
        <dbReference type="EMBL" id="KAK9892130.1"/>
    </source>
</evidence>
<evidence type="ECO:0000256" key="6">
    <source>
        <dbReference type="ARBA" id="ARBA00022490"/>
    </source>
</evidence>
<evidence type="ECO:0000313" key="28">
    <source>
        <dbReference type="Proteomes" id="UP001431783"/>
    </source>
</evidence>
<evidence type="ECO:0000256" key="5">
    <source>
        <dbReference type="ARBA" id="ARBA00013211"/>
    </source>
</evidence>
<keyword evidence="25" id="KW-0472">Membrane</keyword>
<feature type="transmembrane region" description="Helical" evidence="25">
    <location>
        <begin position="12"/>
        <end position="35"/>
    </location>
</feature>
<keyword evidence="6" id="KW-0963">Cytoplasm</keyword>
<reference evidence="27 28" key="1">
    <citation type="submission" date="2023-03" db="EMBL/GenBank/DDBJ databases">
        <title>Genome insight into feeding habits of ladybird beetles.</title>
        <authorList>
            <person name="Li H.-S."/>
            <person name="Huang Y.-H."/>
            <person name="Pang H."/>
        </authorList>
    </citation>
    <scope>NUCLEOTIDE SEQUENCE [LARGE SCALE GENOMIC DNA]</scope>
    <source>
        <strain evidence="27">SYSU_2023b</strain>
        <tissue evidence="27">Whole body</tissue>
    </source>
</reference>
<evidence type="ECO:0000256" key="17">
    <source>
        <dbReference type="ARBA" id="ARBA00042413"/>
    </source>
</evidence>